<dbReference type="SUPFAM" id="SSF53335">
    <property type="entry name" value="S-adenosyl-L-methionine-dependent methyltransferases"/>
    <property type="match status" value="1"/>
</dbReference>
<evidence type="ECO:0000259" key="1">
    <source>
        <dbReference type="Pfam" id="PF08241"/>
    </source>
</evidence>
<evidence type="ECO:0000313" key="2">
    <source>
        <dbReference type="EMBL" id="XBH07446.1"/>
    </source>
</evidence>
<dbReference type="GO" id="GO:0032259">
    <property type="term" value="P:methylation"/>
    <property type="evidence" value="ECO:0007669"/>
    <property type="project" value="UniProtKB-KW"/>
</dbReference>
<dbReference type="RefSeq" id="WP_406700282.1">
    <property type="nucleotide sequence ID" value="NZ_CP155447.1"/>
</dbReference>
<gene>
    <name evidence="2" type="ORF">V5E97_15820</name>
</gene>
<proteinExistence type="predicted"/>
<protein>
    <submittedName>
        <fullName evidence="2">Methyltransferase domain-containing protein</fullName>
    </submittedName>
</protein>
<dbReference type="PANTHER" id="PTHR42912">
    <property type="entry name" value="METHYLTRANSFERASE"/>
    <property type="match status" value="1"/>
</dbReference>
<feature type="domain" description="Methyltransferase type 11" evidence="1">
    <location>
        <begin position="110"/>
        <end position="201"/>
    </location>
</feature>
<dbReference type="InterPro" id="IPR005651">
    <property type="entry name" value="Trm112-like"/>
</dbReference>
<sequence length="279" mass="31264">MSVTTPNPTADWKTDPNPLRCPDCGGLFAPVETGLACAGCQRVYPIRDGILVVKDEPTADNLIARDFYNSSLWPKFRFWEWFFFVCNGGERRSRNVILKHLPKQDRLKLLDVAIGDGVYHSWLPQDWSVVGIDVSTSQLAACQRRNAGRDLRLILGEAESLPFQDDAFDAVLSIGGFNHFNDPEASLREMVRVARPGAPIVISDESPNLTDRMIGHKLGMPGIDRWVVSRLMNLGDAFTDLVERNRHIDIAEIGRRVLKDSQYQVIWRGGGYVMVGQAP</sequence>
<dbReference type="Pfam" id="PF08241">
    <property type="entry name" value="Methyltransf_11"/>
    <property type="match status" value="1"/>
</dbReference>
<accession>A0AAU7CQC4</accession>
<dbReference type="InterPro" id="IPR050508">
    <property type="entry name" value="Methyltransf_Superfamily"/>
</dbReference>
<dbReference type="AlphaFoldDB" id="A0AAU7CQC4"/>
<dbReference type="InterPro" id="IPR013216">
    <property type="entry name" value="Methyltransf_11"/>
</dbReference>
<dbReference type="InterPro" id="IPR029063">
    <property type="entry name" value="SAM-dependent_MTases_sf"/>
</dbReference>
<reference evidence="2" key="1">
    <citation type="submission" date="2024-05" db="EMBL/GenBank/DDBJ databases">
        <title>Planctomycetes of the genus Singulisphaera possess chitinolytic capabilities.</title>
        <authorList>
            <person name="Ivanova A."/>
        </authorList>
    </citation>
    <scope>NUCLEOTIDE SEQUENCE</scope>
    <source>
        <strain evidence="2">Ch08T</strain>
    </source>
</reference>
<dbReference type="Gene3D" id="3.40.50.150">
    <property type="entry name" value="Vaccinia Virus protein VP39"/>
    <property type="match status" value="1"/>
</dbReference>
<keyword evidence="2" id="KW-0489">Methyltransferase</keyword>
<dbReference type="Gene3D" id="2.20.25.10">
    <property type="match status" value="1"/>
</dbReference>
<keyword evidence="2" id="KW-0808">Transferase</keyword>
<dbReference type="CDD" id="cd02440">
    <property type="entry name" value="AdoMet_MTases"/>
    <property type="match status" value="1"/>
</dbReference>
<organism evidence="2">
    <name type="scientific">Singulisphaera sp. Ch08</name>
    <dbReference type="NCBI Taxonomy" id="3120278"/>
    <lineage>
        <taxon>Bacteria</taxon>
        <taxon>Pseudomonadati</taxon>
        <taxon>Planctomycetota</taxon>
        <taxon>Planctomycetia</taxon>
        <taxon>Isosphaerales</taxon>
        <taxon>Isosphaeraceae</taxon>
        <taxon>Singulisphaera</taxon>
    </lineage>
</organism>
<dbReference type="Pfam" id="PF03966">
    <property type="entry name" value="Trm112p"/>
    <property type="match status" value="1"/>
</dbReference>
<dbReference type="EMBL" id="CP155447">
    <property type="protein sequence ID" value="XBH07446.1"/>
    <property type="molecule type" value="Genomic_DNA"/>
</dbReference>
<dbReference type="SUPFAM" id="SSF158997">
    <property type="entry name" value="Trm112p-like"/>
    <property type="match status" value="1"/>
</dbReference>
<dbReference type="GO" id="GO:0008757">
    <property type="term" value="F:S-adenosylmethionine-dependent methyltransferase activity"/>
    <property type="evidence" value="ECO:0007669"/>
    <property type="project" value="InterPro"/>
</dbReference>
<name>A0AAU7CQC4_9BACT</name>